<dbReference type="Proteomes" id="UP000490800">
    <property type="component" value="Unassembled WGS sequence"/>
</dbReference>
<feature type="compositionally biased region" description="Low complexity" evidence="1">
    <location>
        <begin position="282"/>
        <end position="293"/>
    </location>
</feature>
<reference evidence="2 3" key="1">
    <citation type="journal article" date="2019" name="Microorganisms">
        <title>Paenibacillus lutrae sp. nov., A Chitinolytic Species Isolated from A River Otter in Castril Natural Park, Granada, Spain.</title>
        <authorList>
            <person name="Rodriguez M."/>
            <person name="Reina J.C."/>
            <person name="Bejar V."/>
            <person name="Llamas I."/>
        </authorList>
    </citation>
    <scope>NUCLEOTIDE SEQUENCE [LARGE SCALE GENOMIC DNA]</scope>
    <source>
        <strain evidence="2 3">N10</strain>
    </source>
</reference>
<name>A0A7X3FJY6_9BACL</name>
<dbReference type="EMBL" id="RHLK01000009">
    <property type="protein sequence ID" value="MVP01035.1"/>
    <property type="molecule type" value="Genomic_DNA"/>
</dbReference>
<dbReference type="RefSeq" id="WP_157337162.1">
    <property type="nucleotide sequence ID" value="NZ_RHLK01000009.1"/>
</dbReference>
<proteinExistence type="predicted"/>
<dbReference type="AlphaFoldDB" id="A0A7X3FJY6"/>
<feature type="region of interest" description="Disordered" evidence="1">
    <location>
        <begin position="58"/>
        <end position="77"/>
    </location>
</feature>
<dbReference type="PROSITE" id="PS52050">
    <property type="entry name" value="WYL"/>
    <property type="match status" value="1"/>
</dbReference>
<sequence length="293" mass="34100">MNLFEKIFNYQIISRLDESGLYTLTSHERSWLKSMLAHPSAAAAFAPGTLEKLRNRLEPEQTADVSSGLTEKAKSREGEAFPPLLRQLRRLLRARQGFRLTYRVKNGRIQQDQSGVPYKLEYSMVKREWYLLWYHLRNRTFMSTRLQNITRVSEEPVTAEVYSSVNRRLEGSLLSRKDQIVIEVIRRYNAELSRILYAFSCFEKEVDYTADTDTYRIRLTYQRDDAEYILSKLRFLGMRVKVVEGAELRQRMRETSAKALRRYGIEPDPAEADKFTADGPAAEETAASMAEEI</sequence>
<accession>A0A7X3FJY6</accession>
<organism evidence="2 3">
    <name type="scientific">Paenibacillus lutrae</name>
    <dbReference type="NCBI Taxonomy" id="2078573"/>
    <lineage>
        <taxon>Bacteria</taxon>
        <taxon>Bacillati</taxon>
        <taxon>Bacillota</taxon>
        <taxon>Bacilli</taxon>
        <taxon>Bacillales</taxon>
        <taxon>Paenibacillaceae</taxon>
        <taxon>Paenibacillus</taxon>
    </lineage>
</organism>
<feature type="region of interest" description="Disordered" evidence="1">
    <location>
        <begin position="268"/>
        <end position="293"/>
    </location>
</feature>
<dbReference type="OrthoDB" id="2858389at2"/>
<evidence type="ECO:0000256" key="1">
    <source>
        <dbReference type="SAM" id="MobiDB-lite"/>
    </source>
</evidence>
<evidence type="ECO:0000313" key="3">
    <source>
        <dbReference type="Proteomes" id="UP000490800"/>
    </source>
</evidence>
<gene>
    <name evidence="2" type="ORF">EDM21_16170</name>
</gene>
<evidence type="ECO:0000313" key="2">
    <source>
        <dbReference type="EMBL" id="MVP01035.1"/>
    </source>
</evidence>
<keyword evidence="3" id="KW-1185">Reference proteome</keyword>
<comment type="caution">
    <text evidence="2">The sequence shown here is derived from an EMBL/GenBank/DDBJ whole genome shotgun (WGS) entry which is preliminary data.</text>
</comment>
<protein>
    <submittedName>
        <fullName evidence="2">WYL domain-containing protein</fullName>
    </submittedName>
</protein>